<dbReference type="OrthoDB" id="7190664at2"/>
<feature type="region of interest" description="Disordered" evidence="1">
    <location>
        <begin position="1"/>
        <end position="62"/>
    </location>
</feature>
<feature type="compositionally biased region" description="Polar residues" evidence="1">
    <location>
        <begin position="34"/>
        <end position="62"/>
    </location>
</feature>
<gene>
    <name evidence="2" type="ORF">CR165_04050</name>
</gene>
<keyword evidence="3" id="KW-1185">Reference proteome</keyword>
<evidence type="ECO:0000313" key="2">
    <source>
        <dbReference type="EMBL" id="PWC30045.1"/>
    </source>
</evidence>
<protein>
    <submittedName>
        <fullName evidence="2">Uncharacterized protein</fullName>
    </submittedName>
</protein>
<reference evidence="3" key="1">
    <citation type="submission" date="2017-10" db="EMBL/GenBank/DDBJ databases">
        <authorList>
            <person name="Toshchakov S.V."/>
            <person name="Goeva M.A."/>
        </authorList>
    </citation>
    <scope>NUCLEOTIDE SEQUENCE [LARGE SCALE GENOMIC DNA]</scope>
    <source>
        <strain evidence="3">JR1/69-1-13</strain>
    </source>
</reference>
<dbReference type="EMBL" id="PDOA01000002">
    <property type="protein sequence ID" value="PWC30045.1"/>
    <property type="molecule type" value="Genomic_DNA"/>
</dbReference>
<organism evidence="2 3">
    <name type="scientific">Teichococcus aestuarii</name>
    <dbReference type="NCBI Taxonomy" id="568898"/>
    <lineage>
        <taxon>Bacteria</taxon>
        <taxon>Pseudomonadati</taxon>
        <taxon>Pseudomonadota</taxon>
        <taxon>Alphaproteobacteria</taxon>
        <taxon>Acetobacterales</taxon>
        <taxon>Roseomonadaceae</taxon>
        <taxon>Roseomonas</taxon>
    </lineage>
</organism>
<comment type="caution">
    <text evidence="2">The sequence shown here is derived from an EMBL/GenBank/DDBJ whole genome shotgun (WGS) entry which is preliminary data.</text>
</comment>
<evidence type="ECO:0000256" key="1">
    <source>
        <dbReference type="SAM" id="MobiDB-lite"/>
    </source>
</evidence>
<dbReference type="Proteomes" id="UP000245048">
    <property type="component" value="Unassembled WGS sequence"/>
</dbReference>
<dbReference type="AlphaFoldDB" id="A0A2U1V834"/>
<dbReference type="RefSeq" id="WP_109515678.1">
    <property type="nucleotide sequence ID" value="NZ_JBHSCH010000090.1"/>
</dbReference>
<sequence length="62" mass="6795">MSKAHMPPVPPANRPKGPGGATETPEQKSEQHARPQNNIPQNQGRSADIAQNTHNQGYQQDR</sequence>
<proteinExistence type="predicted"/>
<evidence type="ECO:0000313" key="3">
    <source>
        <dbReference type="Proteomes" id="UP000245048"/>
    </source>
</evidence>
<name>A0A2U1V834_9PROT</name>
<accession>A0A2U1V834</accession>